<gene>
    <name evidence="1" type="primary">sixA</name>
    <name evidence="1" type="ORF">HNE05_08510</name>
</gene>
<dbReference type="InterPro" id="IPR004449">
    <property type="entry name" value="SixA"/>
</dbReference>
<dbReference type="AlphaFoldDB" id="A0A6M8FGF7"/>
<evidence type="ECO:0000313" key="2">
    <source>
        <dbReference type="Proteomes" id="UP000501379"/>
    </source>
</evidence>
<protein>
    <submittedName>
        <fullName evidence="1">Phosphohistidine phosphatase SixA</fullName>
    </submittedName>
</protein>
<dbReference type="RefSeq" id="WP_173206891.1">
    <property type="nucleotide sequence ID" value="NZ_CP053697.2"/>
</dbReference>
<name>A0A6M8FGF7_9GAMM</name>
<dbReference type="GO" id="GO:0101006">
    <property type="term" value="F:protein histidine phosphatase activity"/>
    <property type="evidence" value="ECO:0007669"/>
    <property type="project" value="InterPro"/>
</dbReference>
<dbReference type="InterPro" id="IPR029033">
    <property type="entry name" value="His_PPase_superfam"/>
</dbReference>
<dbReference type="InterPro" id="IPR013078">
    <property type="entry name" value="His_Pase_superF_clade-1"/>
</dbReference>
<dbReference type="PANTHER" id="PTHR48100">
    <property type="entry name" value="BROAD-SPECIFICITY PHOSPHATASE YOR283W-RELATED"/>
    <property type="match status" value="1"/>
</dbReference>
<accession>A0A6M8FGF7</accession>
<keyword evidence="2" id="KW-1185">Reference proteome</keyword>
<dbReference type="Pfam" id="PF00300">
    <property type="entry name" value="His_Phos_1"/>
    <property type="match status" value="1"/>
</dbReference>
<dbReference type="InterPro" id="IPR050275">
    <property type="entry name" value="PGM_Phosphatase"/>
</dbReference>
<dbReference type="EMBL" id="CP053697">
    <property type="protein sequence ID" value="QKE63402.1"/>
    <property type="molecule type" value="Genomic_DNA"/>
</dbReference>
<evidence type="ECO:0000313" key="1">
    <source>
        <dbReference type="EMBL" id="QKE63402.1"/>
    </source>
</evidence>
<sequence>MRLWLLRHGEAEHRARSDAERALTEHGRKEVRHAAKHLRGVALTKILVSPYRRAQQTAELVRETLGLQLPLTTLDWLTPDDDPRDVLQQLDADAADELLIVSHNPLLGSLAGLLVYGHLQQPVILHTASLVCLSGDHLLAGALALDALHHPH</sequence>
<dbReference type="SUPFAM" id="SSF53254">
    <property type="entry name" value="Phosphoglycerate mutase-like"/>
    <property type="match status" value="1"/>
</dbReference>
<dbReference type="Proteomes" id="UP000501379">
    <property type="component" value="Chromosome"/>
</dbReference>
<dbReference type="Gene3D" id="3.40.50.1240">
    <property type="entry name" value="Phosphoglycerate mutase-like"/>
    <property type="match status" value="1"/>
</dbReference>
<proteinExistence type="predicted"/>
<dbReference type="NCBIfam" id="TIGR00249">
    <property type="entry name" value="sixA"/>
    <property type="match status" value="1"/>
</dbReference>
<reference evidence="1" key="1">
    <citation type="submission" date="2020-07" db="EMBL/GenBank/DDBJ databases">
        <title>Nitrate ammonifying Pseudomonas campi sp. nov. isolated from German agricultural grassland.</title>
        <authorList>
            <person name="Timsy T."/>
            <person name="Ulrich A."/>
            <person name="Spanner T."/>
            <person name="Foesel B."/>
            <person name="Kolb S."/>
            <person name="Horn M.A."/>
            <person name="Behrendt U."/>
        </authorList>
    </citation>
    <scope>NUCLEOTIDE SEQUENCE</scope>
    <source>
        <strain evidence="1">S1-A32-2</strain>
    </source>
</reference>
<dbReference type="CDD" id="cd07067">
    <property type="entry name" value="HP_PGM_like"/>
    <property type="match status" value="1"/>
</dbReference>
<dbReference type="KEGG" id="pcam:HNE05_08510"/>
<dbReference type="GO" id="GO:0005737">
    <property type="term" value="C:cytoplasm"/>
    <property type="evidence" value="ECO:0007669"/>
    <property type="project" value="InterPro"/>
</dbReference>
<organism evidence="1 2">
    <name type="scientific">Aquipseudomonas campi</name>
    <dbReference type="NCBI Taxonomy" id="2731681"/>
    <lineage>
        <taxon>Bacteria</taxon>
        <taxon>Pseudomonadati</taxon>
        <taxon>Pseudomonadota</taxon>
        <taxon>Gammaproteobacteria</taxon>
        <taxon>Pseudomonadales</taxon>
        <taxon>Pseudomonadaceae</taxon>
        <taxon>Aquipseudomonas</taxon>
    </lineage>
</organism>
<dbReference type="SMART" id="SM00855">
    <property type="entry name" value="PGAM"/>
    <property type="match status" value="1"/>
</dbReference>